<dbReference type="Gene3D" id="3.30.750.24">
    <property type="entry name" value="STAS domain"/>
    <property type="match status" value="1"/>
</dbReference>
<gene>
    <name evidence="2" type="ORF">B1H20_15240</name>
</gene>
<organism evidence="2 3">
    <name type="scientific">Streptomyces violaceoruber</name>
    <dbReference type="NCBI Taxonomy" id="1935"/>
    <lineage>
        <taxon>Bacteria</taxon>
        <taxon>Bacillati</taxon>
        <taxon>Actinomycetota</taxon>
        <taxon>Actinomycetes</taxon>
        <taxon>Kitasatosporales</taxon>
        <taxon>Streptomycetaceae</taxon>
        <taxon>Streptomyces</taxon>
        <taxon>Streptomyces violaceoruber group</taxon>
    </lineage>
</organism>
<dbReference type="InterPro" id="IPR036890">
    <property type="entry name" value="HATPase_C_sf"/>
</dbReference>
<dbReference type="Gene3D" id="3.30.565.10">
    <property type="entry name" value="Histidine kinase-like ATPase, C-terminal domain"/>
    <property type="match status" value="1"/>
</dbReference>
<dbReference type="SUPFAM" id="SSF55874">
    <property type="entry name" value="ATPase domain of HSP90 chaperone/DNA topoisomerase II/histidine kinase"/>
    <property type="match status" value="1"/>
</dbReference>
<dbReference type="SUPFAM" id="SSF52091">
    <property type="entry name" value="SpoIIaa-like"/>
    <property type="match status" value="1"/>
</dbReference>
<dbReference type="EMBL" id="CP020570">
    <property type="protein sequence ID" value="ARF62598.1"/>
    <property type="molecule type" value="Genomic_DNA"/>
</dbReference>
<dbReference type="AlphaFoldDB" id="A0A1V0UC95"/>
<evidence type="ECO:0000313" key="2">
    <source>
        <dbReference type="EMBL" id="ARF62598.1"/>
    </source>
</evidence>
<accession>A0A1V0UC95</accession>
<dbReference type="InterPro" id="IPR025474">
    <property type="entry name" value="DUF4325"/>
</dbReference>
<name>A0A1V0UC95_STRVN</name>
<dbReference type="KEGG" id="svu:B1H20_15240"/>
<proteinExistence type="predicted"/>
<protein>
    <recommendedName>
        <fullName evidence="1">DUF4325 domain-containing protein</fullName>
    </recommendedName>
</protein>
<dbReference type="Pfam" id="PF14213">
    <property type="entry name" value="DUF4325"/>
    <property type="match status" value="1"/>
</dbReference>
<dbReference type="InterPro" id="IPR036513">
    <property type="entry name" value="STAS_dom_sf"/>
</dbReference>
<feature type="domain" description="DUF4325" evidence="1">
    <location>
        <begin position="323"/>
        <end position="385"/>
    </location>
</feature>
<dbReference type="OrthoDB" id="3194831at2"/>
<dbReference type="RefSeq" id="WP_078879447.1">
    <property type="nucleotide sequence ID" value="NZ_CP020570.1"/>
</dbReference>
<evidence type="ECO:0000259" key="1">
    <source>
        <dbReference type="Pfam" id="PF14213"/>
    </source>
</evidence>
<reference evidence="2 3" key="1">
    <citation type="submission" date="2017-03" db="EMBL/GenBank/DDBJ databases">
        <title>Complete Genome Sequence of a natural compounds producer, Streptomyces violaceus S21.</title>
        <authorList>
            <person name="Zhong C."/>
            <person name="Zhao Z."/>
            <person name="Fu J."/>
            <person name="Zong G."/>
            <person name="Qin R."/>
            <person name="Cao G."/>
        </authorList>
    </citation>
    <scope>NUCLEOTIDE SEQUENCE [LARGE SCALE GENOMIC DNA]</scope>
    <source>
        <strain evidence="2 3">S21</strain>
    </source>
</reference>
<dbReference type="Proteomes" id="UP000192445">
    <property type="component" value="Chromosome"/>
</dbReference>
<evidence type="ECO:0000313" key="3">
    <source>
        <dbReference type="Proteomes" id="UP000192445"/>
    </source>
</evidence>
<sequence>MTEEPKSTYTLHKLAGRYDVSDFLSAIKKSHDSGASSFVIDASDTRAIYPAGAAPTAAIIDHFRSEGMDVKFTNIPAGSFIERVRIRNPFVASKQNLNEPGSRLNTVWAYTEDSVFDLTNCVMEELAERIEFGNGVYAALNWCLFEVLDNVFQHSSNEVGFFMAQILKASNRLLLCVADAGIGVHRSFYVGGKYRPPTAFDAITLAVRQGVSSTGDKRGNGLYGLKGVIEANGGKLEIRSGRGYLQISPNGADGGETRGLVVNSNAHCTVVDFELKVGAPVNLGEVLGVPMQDLRLESIENEYGEHTIHLIDHAQGTGTRAAAERLRNFLMSYINDGAQYLILDFTGVPMVSSSFADETIGKLAERFGPVGFAQKFRLINMNPDVHMLLDRAIALRISAQYYRDDRVPNHK</sequence>